<keyword evidence="3" id="KW-1185">Reference proteome</keyword>
<dbReference type="SUPFAM" id="SSF52540">
    <property type="entry name" value="P-loop containing nucleoside triphosphate hydrolases"/>
    <property type="match status" value="1"/>
</dbReference>
<dbReference type="InterPro" id="IPR050625">
    <property type="entry name" value="ParA/MinD_ATPase"/>
</dbReference>
<dbReference type="GO" id="GO:0051782">
    <property type="term" value="P:negative regulation of cell division"/>
    <property type="evidence" value="ECO:0007669"/>
    <property type="project" value="TreeGrafter"/>
</dbReference>
<protein>
    <submittedName>
        <fullName evidence="2">AAA domain-containing protein</fullName>
    </submittedName>
</protein>
<reference evidence="2 3" key="1">
    <citation type="submission" date="2016-11" db="EMBL/GenBank/DDBJ databases">
        <authorList>
            <person name="Jaros S."/>
            <person name="Januszkiewicz K."/>
            <person name="Wedrychowicz H."/>
        </authorList>
    </citation>
    <scope>NUCLEOTIDE SEQUENCE [LARGE SCALE GENOMIC DNA]</scope>
    <source>
        <strain evidence="2 3">DSM 15929</strain>
    </source>
</reference>
<dbReference type="OrthoDB" id="3035369at2"/>
<evidence type="ECO:0000313" key="3">
    <source>
        <dbReference type="Proteomes" id="UP000184386"/>
    </source>
</evidence>
<dbReference type="PANTHER" id="PTHR43384:SF10">
    <property type="entry name" value="ATPASE INVOLVED IN CHROMOSOME PARTITIONING, PARA_MIND FAMILY"/>
    <property type="match status" value="1"/>
</dbReference>
<feature type="domain" description="AAA" evidence="1">
    <location>
        <begin position="126"/>
        <end position="286"/>
    </location>
</feature>
<dbReference type="STRING" id="1121322.SAMN02745136_03118"/>
<sequence>MANIKILLADKDEKYLLPLERKFIDELEDKADLIVITDPDYLKDFFSTPQKIDILVINEELYDAELERHNIGNTFLLTEQVVSDGKTGDSEMNRIYKYTSVKEIYNEVINKSSTKSVSFNNTEETKILMLYSPIGGIGKTTVSAALCEAIVKYHKKALFIGMDSLQTFGSVIGDLPAMESGIEKMMIEKNEYIYDIVKSKIVTKGFDILPPFHLSLPSLNVKGEDYINLLNCIKATKDYDYIIVDGISDFTEDVSRLMGAADHTIIITGQEKKAVHKLECLLRNIDCSDNERFVFVCNKYQSNRENHLMDERDTQSFKISEYIDYRTDSSNQEIGYLSNDRNVQKLALMFI</sequence>
<proteinExistence type="predicted"/>
<dbReference type="AlphaFoldDB" id="A0A1M6UJQ5"/>
<dbReference type="RefSeq" id="WP_073277538.1">
    <property type="nucleotide sequence ID" value="NZ_FRAC01000015.1"/>
</dbReference>
<gene>
    <name evidence="2" type="ORF">SAMN02745136_03118</name>
</gene>
<organism evidence="2 3">
    <name type="scientific">Anaerocolumna jejuensis DSM 15929</name>
    <dbReference type="NCBI Taxonomy" id="1121322"/>
    <lineage>
        <taxon>Bacteria</taxon>
        <taxon>Bacillati</taxon>
        <taxon>Bacillota</taxon>
        <taxon>Clostridia</taxon>
        <taxon>Lachnospirales</taxon>
        <taxon>Lachnospiraceae</taxon>
        <taxon>Anaerocolumna</taxon>
    </lineage>
</organism>
<dbReference type="Gene3D" id="3.40.50.300">
    <property type="entry name" value="P-loop containing nucleotide triphosphate hydrolases"/>
    <property type="match status" value="1"/>
</dbReference>
<dbReference type="PANTHER" id="PTHR43384">
    <property type="entry name" value="SEPTUM SITE-DETERMINING PROTEIN MIND HOMOLOG, CHLOROPLASTIC-RELATED"/>
    <property type="match status" value="1"/>
</dbReference>
<name>A0A1M6UJQ5_9FIRM</name>
<dbReference type="Gene3D" id="3.40.50.10850">
    <property type="entry name" value="Ntrc-like two-domain protein"/>
    <property type="match status" value="1"/>
</dbReference>
<evidence type="ECO:0000259" key="1">
    <source>
        <dbReference type="Pfam" id="PF13614"/>
    </source>
</evidence>
<dbReference type="GO" id="GO:0005524">
    <property type="term" value="F:ATP binding"/>
    <property type="evidence" value="ECO:0007669"/>
    <property type="project" value="TreeGrafter"/>
</dbReference>
<dbReference type="GO" id="GO:0005829">
    <property type="term" value="C:cytosol"/>
    <property type="evidence" value="ECO:0007669"/>
    <property type="project" value="TreeGrafter"/>
</dbReference>
<accession>A0A1M6UJQ5</accession>
<dbReference type="Pfam" id="PF13614">
    <property type="entry name" value="AAA_31"/>
    <property type="match status" value="1"/>
</dbReference>
<dbReference type="GO" id="GO:0009898">
    <property type="term" value="C:cytoplasmic side of plasma membrane"/>
    <property type="evidence" value="ECO:0007669"/>
    <property type="project" value="TreeGrafter"/>
</dbReference>
<evidence type="ECO:0000313" key="2">
    <source>
        <dbReference type="EMBL" id="SHK69399.1"/>
    </source>
</evidence>
<dbReference type="InterPro" id="IPR027417">
    <property type="entry name" value="P-loop_NTPase"/>
</dbReference>
<dbReference type="InterPro" id="IPR025669">
    <property type="entry name" value="AAA_dom"/>
</dbReference>
<dbReference type="GO" id="GO:0016887">
    <property type="term" value="F:ATP hydrolysis activity"/>
    <property type="evidence" value="ECO:0007669"/>
    <property type="project" value="TreeGrafter"/>
</dbReference>
<dbReference type="Proteomes" id="UP000184386">
    <property type="component" value="Unassembled WGS sequence"/>
</dbReference>
<dbReference type="EMBL" id="FRAC01000015">
    <property type="protein sequence ID" value="SHK69399.1"/>
    <property type="molecule type" value="Genomic_DNA"/>
</dbReference>